<reference evidence="2 3" key="1">
    <citation type="submission" date="2012-04" db="EMBL/GenBank/DDBJ databases">
        <title>The Genome Sequence of Saprolegnia declina VS20.</title>
        <authorList>
            <consortium name="The Broad Institute Genome Sequencing Platform"/>
            <person name="Russ C."/>
            <person name="Nusbaum C."/>
            <person name="Tyler B."/>
            <person name="van West P."/>
            <person name="Dieguez-Uribeondo J."/>
            <person name="de Bruijn I."/>
            <person name="Tripathy S."/>
            <person name="Jiang R."/>
            <person name="Young S.K."/>
            <person name="Zeng Q."/>
            <person name="Gargeya S."/>
            <person name="Fitzgerald M."/>
            <person name="Haas B."/>
            <person name="Abouelleil A."/>
            <person name="Alvarado L."/>
            <person name="Arachchi H.M."/>
            <person name="Berlin A."/>
            <person name="Chapman S.B."/>
            <person name="Goldberg J."/>
            <person name="Griggs A."/>
            <person name="Gujja S."/>
            <person name="Hansen M."/>
            <person name="Howarth C."/>
            <person name="Imamovic A."/>
            <person name="Larimer J."/>
            <person name="McCowen C."/>
            <person name="Montmayeur A."/>
            <person name="Murphy C."/>
            <person name="Neiman D."/>
            <person name="Pearson M."/>
            <person name="Priest M."/>
            <person name="Roberts A."/>
            <person name="Saif S."/>
            <person name="Shea T."/>
            <person name="Sisk P."/>
            <person name="Sykes S."/>
            <person name="Wortman J."/>
            <person name="Nusbaum C."/>
            <person name="Birren B."/>
        </authorList>
    </citation>
    <scope>NUCLEOTIDE SEQUENCE [LARGE SCALE GENOMIC DNA]</scope>
    <source>
        <strain evidence="2 3">VS20</strain>
    </source>
</reference>
<dbReference type="Proteomes" id="UP000030762">
    <property type="component" value="Unassembled WGS sequence"/>
</dbReference>
<dbReference type="RefSeq" id="XP_008618278.1">
    <property type="nucleotide sequence ID" value="XM_008620056.1"/>
</dbReference>
<feature type="signal peptide" evidence="1">
    <location>
        <begin position="1"/>
        <end position="17"/>
    </location>
</feature>
<sequence length="407" mass="41877">MRSPLAFVCCLLASVFAAETLDAASLAIAADLQNMMAQGLTRNNTAAAIRHIQAAPALSDAAIARVWETAHNGGLPVLSDLLVNGSIALDLQSIAANGLTPANGASLVNNVQLAIDLGTLIVKDGAALINAIRDIIKNPNLSNGATIVSAIQSLILNVAGLLDPNPKVCRRQGVGRGAGSPVVSQCLPGEEAYGALCYPKCKDGYEAVGCCICRKKGCGGVDGANDIGVSCTKPKAYGRGAGYALWDEDKCKRESSQGCEKNGALWYPKCKAGFHNVGCCICSPDCPESFLDDGAYCRKDSYGRGVGVSRLGCPSNLEKSGLFCYPPCAANQVGVGPVCWPNCVSPTGADCGLFCASTVATCVSTTVDILGSSAKITLALVSQDYIGAIGSIIQVGGKYLSLDTCPK</sequence>
<gene>
    <name evidence="2" type="ORF">SDRG_13955</name>
</gene>
<proteinExistence type="predicted"/>
<feature type="chain" id="PRO_5004582591" description="Secreted protein" evidence="1">
    <location>
        <begin position="18"/>
        <end position="407"/>
    </location>
</feature>
<evidence type="ECO:0000256" key="1">
    <source>
        <dbReference type="SAM" id="SignalP"/>
    </source>
</evidence>
<evidence type="ECO:0008006" key="4">
    <source>
        <dbReference type="Google" id="ProtNLM"/>
    </source>
</evidence>
<dbReference type="PANTHER" id="PTHR34859:SF2">
    <property type="entry name" value="LYSM DOMAIN-CONTAINING PROTEIN"/>
    <property type="match status" value="1"/>
</dbReference>
<dbReference type="EMBL" id="JH767196">
    <property type="protein sequence ID" value="EQC28274.1"/>
    <property type="molecule type" value="Genomic_DNA"/>
</dbReference>
<evidence type="ECO:0000313" key="3">
    <source>
        <dbReference type="Proteomes" id="UP000030762"/>
    </source>
</evidence>
<accession>T0PRZ5</accession>
<dbReference type="PANTHER" id="PTHR34859">
    <property type="entry name" value="UNNAMED PRODUCT"/>
    <property type="match status" value="1"/>
</dbReference>
<dbReference type="AlphaFoldDB" id="T0PRZ5"/>
<dbReference type="STRING" id="1156394.T0PRZ5"/>
<evidence type="ECO:0000313" key="2">
    <source>
        <dbReference type="EMBL" id="EQC28274.1"/>
    </source>
</evidence>
<keyword evidence="1" id="KW-0732">Signal</keyword>
<dbReference type="GeneID" id="19954682"/>
<dbReference type="InParanoid" id="T0PRZ5"/>
<keyword evidence="3" id="KW-1185">Reference proteome</keyword>
<organism evidence="2 3">
    <name type="scientific">Saprolegnia diclina (strain VS20)</name>
    <dbReference type="NCBI Taxonomy" id="1156394"/>
    <lineage>
        <taxon>Eukaryota</taxon>
        <taxon>Sar</taxon>
        <taxon>Stramenopiles</taxon>
        <taxon>Oomycota</taxon>
        <taxon>Saprolegniomycetes</taxon>
        <taxon>Saprolegniales</taxon>
        <taxon>Saprolegniaceae</taxon>
        <taxon>Saprolegnia</taxon>
    </lineage>
</organism>
<protein>
    <recommendedName>
        <fullName evidence="4">Secreted protein</fullName>
    </recommendedName>
</protein>
<dbReference type="VEuPathDB" id="FungiDB:SDRG_13955"/>
<name>T0PRZ5_SAPDV</name>
<dbReference type="OrthoDB" id="69915at2759"/>